<organism evidence="2 3">
    <name type="scientific">Streptomyces yokosukanensis</name>
    <dbReference type="NCBI Taxonomy" id="67386"/>
    <lineage>
        <taxon>Bacteria</taxon>
        <taxon>Bacillati</taxon>
        <taxon>Actinomycetota</taxon>
        <taxon>Actinomycetes</taxon>
        <taxon>Kitasatosporales</taxon>
        <taxon>Streptomycetaceae</taxon>
        <taxon>Streptomyces</taxon>
    </lineage>
</organism>
<feature type="region of interest" description="Disordered" evidence="1">
    <location>
        <begin position="334"/>
        <end position="368"/>
    </location>
</feature>
<feature type="compositionally biased region" description="Low complexity" evidence="1">
    <location>
        <begin position="347"/>
        <end position="360"/>
    </location>
</feature>
<gene>
    <name evidence="2" type="ORF">AQI95_35925</name>
</gene>
<evidence type="ECO:0000313" key="2">
    <source>
        <dbReference type="EMBL" id="KUM99908.1"/>
    </source>
</evidence>
<proteinExistence type="predicted"/>
<dbReference type="AlphaFoldDB" id="A0A117PZT6"/>
<dbReference type="EMBL" id="LMWN01000059">
    <property type="protein sequence ID" value="KUM99908.1"/>
    <property type="molecule type" value="Genomic_DNA"/>
</dbReference>
<comment type="caution">
    <text evidence="2">The sequence shown here is derived from an EMBL/GenBank/DDBJ whole genome shotgun (WGS) entry which is preliminary data.</text>
</comment>
<evidence type="ECO:0000256" key="1">
    <source>
        <dbReference type="SAM" id="MobiDB-lite"/>
    </source>
</evidence>
<dbReference type="RefSeq" id="WP_067134135.1">
    <property type="nucleotide sequence ID" value="NZ_KQ948225.1"/>
</dbReference>
<sequence length="368" mass="39528">MGVIDRETQTAFDAARDRYGRTVHHHAEAAARARRNQAALATYATHLVPHAGQLLDAARSALDALPPARHTSAWCELLDALAASHTEVTRALDRPAAPGTPAKREQHTAVWPHLAFWAENGCLAADLADQHHPSHTSELTAEERQMWTEMAQAAQRRGELDLIESWYAVDGRLVTLAYLVEDDTDTVVALTGDPGAPGWEVIGQYDNVYAAGQALPGPVPPGVLRADGSSRFNRPEPPPELPLQELLRDVIEARGAGDVSEALLSATQSGYDAGPMVRLEQLLETAAEFSHALDTVQGRQTGARLEALGRQLAFLVREVHAAADDLGATVAVLPPHRTPAPPRVRPRPAVTTAPAATLPRSTAPARRP</sequence>
<dbReference type="Proteomes" id="UP000053127">
    <property type="component" value="Unassembled WGS sequence"/>
</dbReference>
<keyword evidence="3" id="KW-1185">Reference proteome</keyword>
<name>A0A117PZT6_9ACTN</name>
<reference evidence="2 3" key="1">
    <citation type="submission" date="2015-10" db="EMBL/GenBank/DDBJ databases">
        <title>Draft genome sequence of Streptomyces yokosukanensis DSM 40224, type strain for the species Streptomyces yokosukanensis.</title>
        <authorList>
            <person name="Ruckert C."/>
            <person name="Winkler A."/>
            <person name="Kalinowski J."/>
            <person name="Kampfer P."/>
            <person name="Glaeser S."/>
        </authorList>
    </citation>
    <scope>NUCLEOTIDE SEQUENCE [LARGE SCALE GENOMIC DNA]</scope>
    <source>
        <strain evidence="2 3">DSM 40224</strain>
    </source>
</reference>
<evidence type="ECO:0000313" key="3">
    <source>
        <dbReference type="Proteomes" id="UP000053127"/>
    </source>
</evidence>
<protein>
    <submittedName>
        <fullName evidence="2">Uncharacterized protein</fullName>
    </submittedName>
</protein>
<dbReference type="STRING" id="67386.AQI95_35925"/>
<accession>A0A117PZT6</accession>